<organism evidence="3 4">
    <name type="scientific">Rossellomorea aquimaris</name>
    <dbReference type="NCBI Taxonomy" id="189382"/>
    <lineage>
        <taxon>Bacteria</taxon>
        <taxon>Bacillati</taxon>
        <taxon>Bacillota</taxon>
        <taxon>Bacilli</taxon>
        <taxon>Bacillales</taxon>
        <taxon>Bacillaceae</taxon>
        <taxon>Rossellomorea</taxon>
    </lineage>
</organism>
<dbReference type="GO" id="GO:0004462">
    <property type="term" value="F:lactoylglutathione lyase activity"/>
    <property type="evidence" value="ECO:0007669"/>
    <property type="project" value="InterPro"/>
</dbReference>
<protein>
    <submittedName>
        <fullName evidence="3">Glyoxalase</fullName>
    </submittedName>
</protein>
<dbReference type="GO" id="GO:0046872">
    <property type="term" value="F:metal ion binding"/>
    <property type="evidence" value="ECO:0007669"/>
    <property type="project" value="UniProtKB-KW"/>
</dbReference>
<sequence length="125" mass="14385">METALIEKVGQIGIPVKDLDRALRFYKETLGLPLLFNTDRMAFLESGGLRLMLSLPEKEEFAHCSSVLYFQVKNIKETYEHLSGKEVHFIGEPHVVAKMEQSETWMVFFKDTEGNTHAFMSEEQV</sequence>
<proteinExistence type="predicted"/>
<dbReference type="RefSeq" id="WP_071618408.1">
    <property type="nucleotide sequence ID" value="NZ_MINN01000082.1"/>
</dbReference>
<keyword evidence="1" id="KW-0479">Metal-binding</keyword>
<dbReference type="Pfam" id="PF00903">
    <property type="entry name" value="Glyoxalase"/>
    <property type="match status" value="1"/>
</dbReference>
<evidence type="ECO:0000259" key="2">
    <source>
        <dbReference type="PROSITE" id="PS51819"/>
    </source>
</evidence>
<dbReference type="EMBL" id="MINN01000082">
    <property type="protein sequence ID" value="OIU71527.1"/>
    <property type="molecule type" value="Genomic_DNA"/>
</dbReference>
<dbReference type="PROSITE" id="PS51819">
    <property type="entry name" value="VOC"/>
    <property type="match status" value="1"/>
</dbReference>
<dbReference type="Gene3D" id="3.10.180.10">
    <property type="entry name" value="2,3-Dihydroxybiphenyl 1,2-Dioxygenase, domain 1"/>
    <property type="match status" value="1"/>
</dbReference>
<keyword evidence="4" id="KW-1185">Reference proteome</keyword>
<dbReference type="OrthoDB" id="9804944at2"/>
<dbReference type="AlphaFoldDB" id="A0A1J6WUH8"/>
<dbReference type="PANTHER" id="PTHR36437">
    <property type="entry name" value="GLYOXALASE/BLEOMYCIN RESISTANCE PROTEIN/DIOXYGENASE"/>
    <property type="match status" value="1"/>
</dbReference>
<dbReference type="PROSITE" id="PS00934">
    <property type="entry name" value="GLYOXALASE_I_1"/>
    <property type="match status" value="1"/>
</dbReference>
<evidence type="ECO:0000313" key="3">
    <source>
        <dbReference type="EMBL" id="OIU71527.1"/>
    </source>
</evidence>
<evidence type="ECO:0000256" key="1">
    <source>
        <dbReference type="ARBA" id="ARBA00022723"/>
    </source>
</evidence>
<gene>
    <name evidence="3" type="ORF">BHE18_21985</name>
</gene>
<dbReference type="PANTHER" id="PTHR36437:SF2">
    <property type="entry name" value="GLYOXALASE_BLEOMYCIN RESISTANCE PROTEIN_DIOXYGENASE"/>
    <property type="match status" value="1"/>
</dbReference>
<dbReference type="InterPro" id="IPR004360">
    <property type="entry name" value="Glyas_Fos-R_dOase_dom"/>
</dbReference>
<dbReference type="InterPro" id="IPR018146">
    <property type="entry name" value="Glyoxalase_1_CS"/>
</dbReference>
<dbReference type="InterPro" id="IPR029068">
    <property type="entry name" value="Glyas_Bleomycin-R_OHBP_Dase"/>
</dbReference>
<name>A0A1J6WUH8_9BACI</name>
<comment type="caution">
    <text evidence="3">The sequence shown here is derived from an EMBL/GenBank/DDBJ whole genome shotgun (WGS) entry which is preliminary data.</text>
</comment>
<accession>A0A1J6WUH8</accession>
<dbReference type="SUPFAM" id="SSF54593">
    <property type="entry name" value="Glyoxalase/Bleomycin resistance protein/Dihydroxybiphenyl dioxygenase"/>
    <property type="match status" value="1"/>
</dbReference>
<evidence type="ECO:0000313" key="4">
    <source>
        <dbReference type="Proteomes" id="UP000182062"/>
    </source>
</evidence>
<feature type="domain" description="VOC" evidence="2">
    <location>
        <begin position="8"/>
        <end position="122"/>
    </location>
</feature>
<dbReference type="InterPro" id="IPR037523">
    <property type="entry name" value="VOC_core"/>
</dbReference>
<reference evidence="3 4" key="1">
    <citation type="submission" date="2016-09" db="EMBL/GenBank/DDBJ databases">
        <title>Bacillus aquimaris SAMM genome sequence reveals colonization and biosurfactant production capacities.</title>
        <authorList>
            <person name="Waghmode S.R."/>
            <person name="Suryavanshi M.V."/>
        </authorList>
    </citation>
    <scope>NUCLEOTIDE SEQUENCE [LARGE SCALE GENOMIC DNA]</scope>
    <source>
        <strain evidence="3 4">SAMM</strain>
    </source>
</reference>
<dbReference type="Proteomes" id="UP000182062">
    <property type="component" value="Unassembled WGS sequence"/>
</dbReference>